<sequence length="96" mass="10783">MKQILIDLSYKYKSAFATDKEPLGAVIGNGVEIILNVEKPYPSLLRKSAYPAIPRAREALEVHIKELMNLGVLRRVGINEQVEITKTVLITRHNGK</sequence>
<dbReference type="Proteomes" id="UP000765509">
    <property type="component" value="Unassembled WGS sequence"/>
</dbReference>
<keyword evidence="2" id="KW-1185">Reference proteome</keyword>
<reference evidence="1" key="1">
    <citation type="submission" date="2021-03" db="EMBL/GenBank/DDBJ databases">
        <title>Draft genome sequence of rust myrtle Austropuccinia psidii MF-1, a brazilian biotype.</title>
        <authorList>
            <person name="Quecine M.C."/>
            <person name="Pachon D.M.R."/>
            <person name="Bonatelli M.L."/>
            <person name="Correr F.H."/>
            <person name="Franceschini L.M."/>
            <person name="Leite T.F."/>
            <person name="Margarido G.R.A."/>
            <person name="Almeida C.A."/>
            <person name="Ferrarezi J.A."/>
            <person name="Labate C.A."/>
        </authorList>
    </citation>
    <scope>NUCLEOTIDE SEQUENCE</scope>
    <source>
        <strain evidence="1">MF-1</strain>
    </source>
</reference>
<accession>A0A9Q3E700</accession>
<organism evidence="1 2">
    <name type="scientific">Austropuccinia psidii MF-1</name>
    <dbReference type="NCBI Taxonomy" id="1389203"/>
    <lineage>
        <taxon>Eukaryota</taxon>
        <taxon>Fungi</taxon>
        <taxon>Dikarya</taxon>
        <taxon>Basidiomycota</taxon>
        <taxon>Pucciniomycotina</taxon>
        <taxon>Pucciniomycetes</taxon>
        <taxon>Pucciniales</taxon>
        <taxon>Sphaerophragmiaceae</taxon>
        <taxon>Austropuccinia</taxon>
    </lineage>
</organism>
<name>A0A9Q3E700_9BASI</name>
<dbReference type="EMBL" id="AVOT02023637">
    <property type="protein sequence ID" value="MBW0513800.1"/>
    <property type="molecule type" value="Genomic_DNA"/>
</dbReference>
<gene>
    <name evidence="1" type="ORF">O181_053515</name>
</gene>
<protein>
    <submittedName>
        <fullName evidence="1">Uncharacterized protein</fullName>
    </submittedName>
</protein>
<dbReference type="AlphaFoldDB" id="A0A9Q3E700"/>
<proteinExistence type="predicted"/>
<evidence type="ECO:0000313" key="1">
    <source>
        <dbReference type="EMBL" id="MBW0513800.1"/>
    </source>
</evidence>
<evidence type="ECO:0000313" key="2">
    <source>
        <dbReference type="Proteomes" id="UP000765509"/>
    </source>
</evidence>
<comment type="caution">
    <text evidence="1">The sequence shown here is derived from an EMBL/GenBank/DDBJ whole genome shotgun (WGS) entry which is preliminary data.</text>
</comment>
<dbReference type="OrthoDB" id="2595244at2759"/>